<name>A0A2P5W923_GOSBA</name>
<reference evidence="1 2" key="1">
    <citation type="submission" date="2015-01" db="EMBL/GenBank/DDBJ databases">
        <title>Genome of allotetraploid Gossypium barbadense reveals genomic plasticity and fiber elongation in cotton evolution.</title>
        <authorList>
            <person name="Chen X."/>
            <person name="Liu X."/>
            <person name="Zhao B."/>
            <person name="Zheng H."/>
            <person name="Hu Y."/>
            <person name="Lu G."/>
            <person name="Yang C."/>
            <person name="Chen J."/>
            <person name="Shan C."/>
            <person name="Zhang L."/>
            <person name="Zhou Y."/>
            <person name="Wang L."/>
            <person name="Guo W."/>
            <person name="Bai Y."/>
            <person name="Ruan J."/>
            <person name="Shangguan X."/>
            <person name="Mao Y."/>
            <person name="Jiang J."/>
            <person name="Zhu Y."/>
            <person name="Lei J."/>
            <person name="Kang H."/>
            <person name="Chen S."/>
            <person name="He X."/>
            <person name="Wang R."/>
            <person name="Wang Y."/>
            <person name="Chen J."/>
            <person name="Wang L."/>
            <person name="Yu S."/>
            <person name="Wang B."/>
            <person name="Wei J."/>
            <person name="Song S."/>
            <person name="Lu X."/>
            <person name="Gao Z."/>
            <person name="Gu W."/>
            <person name="Deng X."/>
            <person name="Ma D."/>
            <person name="Wang S."/>
            <person name="Liang W."/>
            <person name="Fang L."/>
            <person name="Cai C."/>
            <person name="Zhu X."/>
            <person name="Zhou B."/>
            <person name="Zhang Y."/>
            <person name="Chen Z."/>
            <person name="Xu S."/>
            <person name="Zhu R."/>
            <person name="Wang S."/>
            <person name="Zhang T."/>
            <person name="Zhao G."/>
        </authorList>
    </citation>
    <scope>NUCLEOTIDE SEQUENCE [LARGE SCALE GENOMIC DNA]</scope>
    <source>
        <strain evidence="2">cv. Xinhai21</strain>
        <tissue evidence="1">Leaf</tissue>
    </source>
</reference>
<evidence type="ECO:0000313" key="1">
    <source>
        <dbReference type="EMBL" id="PPR87551.1"/>
    </source>
</evidence>
<accession>A0A2P5W923</accession>
<gene>
    <name evidence="1" type="ORF">GOBAR_AA33149</name>
</gene>
<dbReference type="AlphaFoldDB" id="A0A2P5W923"/>
<proteinExistence type="predicted"/>
<sequence length="140" mass="15550">MCYRPFSISCPLGYVVDHNRALCPECAPLNLCGLVGAIKKLVVGLRGGSASLPHGEHRSARPYCWRCAPGFNWLGRSSGADFDPIVLAFEIGEMINRDSRGHSISCQRLAEASGLKARTNSFVGNRFYEKRQHAEKYLEY</sequence>
<dbReference type="EMBL" id="KZ668540">
    <property type="protein sequence ID" value="PPR87551.1"/>
    <property type="molecule type" value="Genomic_DNA"/>
</dbReference>
<evidence type="ECO:0000313" key="2">
    <source>
        <dbReference type="Proteomes" id="UP000239757"/>
    </source>
</evidence>
<dbReference type="Proteomes" id="UP000239757">
    <property type="component" value="Unassembled WGS sequence"/>
</dbReference>
<protein>
    <submittedName>
        <fullName evidence="1">Uncharacterized protein</fullName>
    </submittedName>
</protein>
<organism evidence="1 2">
    <name type="scientific">Gossypium barbadense</name>
    <name type="common">Sea Island cotton</name>
    <name type="synonym">Hibiscus barbadensis</name>
    <dbReference type="NCBI Taxonomy" id="3634"/>
    <lineage>
        <taxon>Eukaryota</taxon>
        <taxon>Viridiplantae</taxon>
        <taxon>Streptophyta</taxon>
        <taxon>Embryophyta</taxon>
        <taxon>Tracheophyta</taxon>
        <taxon>Spermatophyta</taxon>
        <taxon>Magnoliopsida</taxon>
        <taxon>eudicotyledons</taxon>
        <taxon>Gunneridae</taxon>
        <taxon>Pentapetalae</taxon>
        <taxon>rosids</taxon>
        <taxon>malvids</taxon>
        <taxon>Malvales</taxon>
        <taxon>Malvaceae</taxon>
        <taxon>Malvoideae</taxon>
        <taxon>Gossypium</taxon>
    </lineage>
</organism>